<evidence type="ECO:0000313" key="2">
    <source>
        <dbReference type="EMBL" id="KZN96161.1"/>
    </source>
</evidence>
<dbReference type="STRING" id="33936.AZI98_08845"/>
<keyword evidence="3" id="KW-1185">Reference proteome</keyword>
<reference evidence="2 3" key="1">
    <citation type="submission" date="2016-04" db="EMBL/GenBank/DDBJ databases">
        <title>Draft genome sequence of Aeribacillus pallidus 8m3 from petroleum reservoir.</title>
        <authorList>
            <person name="Poltaraus A.B."/>
            <person name="Nazina T.N."/>
            <person name="Tourova T.P."/>
            <person name="Malakho S.M."/>
            <person name="Korshunova A.V."/>
            <person name="Sokolova D.S."/>
        </authorList>
    </citation>
    <scope>NUCLEOTIDE SEQUENCE [LARGE SCALE GENOMIC DNA]</scope>
    <source>
        <strain evidence="2 3">8m3</strain>
    </source>
</reference>
<sequence length="159" mass="18383">MIQKIKSIIVQAIEDIGMEIIPANTTKPKPPLPYATYNIIAPYIKERGKGNLSVYQDGDSTFLKRDEQYKITVSFNVYSEENESTIDWAIKLRQWFLFWGLDFIQEQNVAVVNVGNIENRTVFLIDSYEYKHGFDVQLRLTNEQIRTVEAIENIDLGGM</sequence>
<comment type="caution">
    <text evidence="2">The sequence shown here is derived from an EMBL/GenBank/DDBJ whole genome shotgun (WGS) entry which is preliminary data.</text>
</comment>
<dbReference type="AlphaFoldDB" id="A0A165XLL6"/>
<name>A0A165XLL6_9BACI</name>
<dbReference type="Pfam" id="PF23961">
    <property type="entry name" value="Phage_tail_terminator_9"/>
    <property type="match status" value="1"/>
</dbReference>
<protein>
    <recommendedName>
        <fullName evidence="1">Phage neck terminator protein gp12-like domain-containing protein</fullName>
    </recommendedName>
</protein>
<dbReference type="NCBIfam" id="NF047498">
    <property type="entry name" value="LIC_12616_fam"/>
    <property type="match status" value="1"/>
</dbReference>
<dbReference type="InterPro" id="IPR057087">
    <property type="entry name" value="Gp12-like"/>
</dbReference>
<feature type="domain" description="Phage neck terminator protein gp12-like" evidence="1">
    <location>
        <begin position="7"/>
        <end position="155"/>
    </location>
</feature>
<dbReference type="EMBL" id="LWBR01000024">
    <property type="protein sequence ID" value="KZN96161.1"/>
    <property type="molecule type" value="Genomic_DNA"/>
</dbReference>
<proteinExistence type="predicted"/>
<gene>
    <name evidence="2" type="ORF">AZI98_08845</name>
</gene>
<dbReference type="OrthoDB" id="2921463at2"/>
<organism evidence="2 3">
    <name type="scientific">Aeribacillus pallidus</name>
    <dbReference type="NCBI Taxonomy" id="33936"/>
    <lineage>
        <taxon>Bacteria</taxon>
        <taxon>Bacillati</taxon>
        <taxon>Bacillota</taxon>
        <taxon>Bacilli</taxon>
        <taxon>Bacillales</taxon>
        <taxon>Bacillaceae</taxon>
        <taxon>Aeribacillus</taxon>
    </lineage>
</organism>
<evidence type="ECO:0000259" key="1">
    <source>
        <dbReference type="Pfam" id="PF23961"/>
    </source>
</evidence>
<dbReference type="RefSeq" id="WP_063387923.1">
    <property type="nucleotide sequence ID" value="NZ_LWBR01000024.1"/>
</dbReference>
<accession>A0A165XLL6</accession>
<evidence type="ECO:0000313" key="3">
    <source>
        <dbReference type="Proteomes" id="UP000076476"/>
    </source>
</evidence>
<dbReference type="Proteomes" id="UP000076476">
    <property type="component" value="Unassembled WGS sequence"/>
</dbReference>